<dbReference type="SMART" id="SM00248">
    <property type="entry name" value="ANK"/>
    <property type="match status" value="2"/>
</dbReference>
<dbReference type="Proteomes" id="UP000030762">
    <property type="component" value="Unassembled WGS sequence"/>
</dbReference>
<keyword evidence="2 3" id="KW-0040">ANK repeat</keyword>
<dbReference type="Pfam" id="PF12796">
    <property type="entry name" value="Ank_2"/>
    <property type="match status" value="1"/>
</dbReference>
<dbReference type="GeneID" id="19949635"/>
<dbReference type="PROSITE" id="PS50088">
    <property type="entry name" value="ANK_REPEAT"/>
    <property type="match status" value="2"/>
</dbReference>
<evidence type="ECO:0000256" key="3">
    <source>
        <dbReference type="PROSITE-ProRule" id="PRU00023"/>
    </source>
</evidence>
<dbReference type="InterPro" id="IPR002110">
    <property type="entry name" value="Ankyrin_rpt"/>
</dbReference>
<dbReference type="RefSeq" id="XP_008613031.1">
    <property type="nucleotide sequence ID" value="XM_008614809.1"/>
</dbReference>
<feature type="repeat" description="ANK" evidence="3">
    <location>
        <begin position="24"/>
        <end position="56"/>
    </location>
</feature>
<keyword evidence="1" id="KW-0677">Repeat</keyword>
<dbReference type="PANTHER" id="PTHR24171">
    <property type="entry name" value="ANKYRIN REPEAT DOMAIN-CONTAINING PROTEIN 39-RELATED"/>
    <property type="match status" value="1"/>
</dbReference>
<accession>T0QF98</accession>
<evidence type="ECO:0000256" key="1">
    <source>
        <dbReference type="ARBA" id="ARBA00022737"/>
    </source>
</evidence>
<dbReference type="AlphaFoldDB" id="T0QF98"/>
<gene>
    <name evidence="4" type="ORF">SDRG_08908</name>
</gene>
<reference evidence="4 5" key="1">
    <citation type="submission" date="2012-04" db="EMBL/GenBank/DDBJ databases">
        <title>The Genome Sequence of Saprolegnia declina VS20.</title>
        <authorList>
            <consortium name="The Broad Institute Genome Sequencing Platform"/>
            <person name="Russ C."/>
            <person name="Nusbaum C."/>
            <person name="Tyler B."/>
            <person name="van West P."/>
            <person name="Dieguez-Uribeondo J."/>
            <person name="de Bruijn I."/>
            <person name="Tripathy S."/>
            <person name="Jiang R."/>
            <person name="Young S.K."/>
            <person name="Zeng Q."/>
            <person name="Gargeya S."/>
            <person name="Fitzgerald M."/>
            <person name="Haas B."/>
            <person name="Abouelleil A."/>
            <person name="Alvarado L."/>
            <person name="Arachchi H.M."/>
            <person name="Berlin A."/>
            <person name="Chapman S.B."/>
            <person name="Goldberg J."/>
            <person name="Griggs A."/>
            <person name="Gujja S."/>
            <person name="Hansen M."/>
            <person name="Howarth C."/>
            <person name="Imamovic A."/>
            <person name="Larimer J."/>
            <person name="McCowen C."/>
            <person name="Montmayeur A."/>
            <person name="Murphy C."/>
            <person name="Neiman D."/>
            <person name="Pearson M."/>
            <person name="Priest M."/>
            <person name="Roberts A."/>
            <person name="Saif S."/>
            <person name="Shea T."/>
            <person name="Sisk P."/>
            <person name="Sykes S."/>
            <person name="Wortman J."/>
            <person name="Nusbaum C."/>
            <person name="Birren B."/>
        </authorList>
    </citation>
    <scope>NUCLEOTIDE SEQUENCE [LARGE SCALE GENOMIC DNA]</scope>
    <source>
        <strain evidence="4 5">VS20</strain>
    </source>
</reference>
<evidence type="ECO:0000313" key="5">
    <source>
        <dbReference type="Proteomes" id="UP000030762"/>
    </source>
</evidence>
<dbReference type="OrthoDB" id="194358at2759"/>
<dbReference type="SUPFAM" id="SSF48403">
    <property type="entry name" value="Ankyrin repeat"/>
    <property type="match status" value="1"/>
</dbReference>
<dbReference type="STRING" id="1156394.T0QF98"/>
<protein>
    <submittedName>
        <fullName evidence="4">Uncharacterized protein</fullName>
    </submittedName>
</protein>
<evidence type="ECO:0000256" key="2">
    <source>
        <dbReference type="ARBA" id="ARBA00023043"/>
    </source>
</evidence>
<dbReference type="VEuPathDB" id="FungiDB:SDRG_08908"/>
<dbReference type="Gene3D" id="1.25.40.20">
    <property type="entry name" value="Ankyrin repeat-containing domain"/>
    <property type="match status" value="1"/>
</dbReference>
<name>T0QF98_SAPDV</name>
<dbReference type="InParanoid" id="T0QF98"/>
<organism evidence="4 5">
    <name type="scientific">Saprolegnia diclina (strain VS20)</name>
    <dbReference type="NCBI Taxonomy" id="1156394"/>
    <lineage>
        <taxon>Eukaryota</taxon>
        <taxon>Sar</taxon>
        <taxon>Stramenopiles</taxon>
        <taxon>Oomycota</taxon>
        <taxon>Saprolegniomycetes</taxon>
        <taxon>Saprolegniales</taxon>
        <taxon>Saprolegniaceae</taxon>
        <taxon>Saprolegnia</taxon>
    </lineage>
</organism>
<proteinExistence type="predicted"/>
<dbReference type="EMBL" id="JH767159">
    <property type="protein sequence ID" value="EQC33391.1"/>
    <property type="molecule type" value="Genomic_DNA"/>
</dbReference>
<sequence>MSDNVTILDEIASRALDINVRDRGGRTALAVAVAHDDRNSVDCLLTHGALLNTRDWRGSSPLQDAITWRKIDMALALIAAGADVNEVLREKRTLLRTVSAEDSDEVANALIPALITAGANIQEAMTSGFCQVGWSHIKVDRMRLFLAHGARFADMPPIVRLSLFV</sequence>
<feature type="repeat" description="ANK" evidence="3">
    <location>
        <begin position="57"/>
        <end position="89"/>
    </location>
</feature>
<evidence type="ECO:0000313" key="4">
    <source>
        <dbReference type="EMBL" id="EQC33391.1"/>
    </source>
</evidence>
<dbReference type="PROSITE" id="PS50297">
    <property type="entry name" value="ANK_REP_REGION"/>
    <property type="match status" value="1"/>
</dbReference>
<keyword evidence="5" id="KW-1185">Reference proteome</keyword>
<dbReference type="InterPro" id="IPR036770">
    <property type="entry name" value="Ankyrin_rpt-contain_sf"/>
</dbReference>
<dbReference type="OMA" id="CILECTL"/>